<dbReference type="GO" id="GO:0004674">
    <property type="term" value="F:protein serine/threonine kinase activity"/>
    <property type="evidence" value="ECO:0007669"/>
    <property type="project" value="TreeGrafter"/>
</dbReference>
<dbReference type="Gene3D" id="1.10.510.10">
    <property type="entry name" value="Transferase(Phosphotransferase) domain 1"/>
    <property type="match status" value="1"/>
</dbReference>
<dbReference type="InterPro" id="IPR001245">
    <property type="entry name" value="Ser-Thr/Tyr_kinase_cat_dom"/>
</dbReference>
<proteinExistence type="predicted"/>
<evidence type="ECO:0000313" key="6">
    <source>
        <dbReference type="EMBL" id="POG58752.1"/>
    </source>
</evidence>
<dbReference type="Pfam" id="PF07714">
    <property type="entry name" value="PK_Tyr_Ser-Thr"/>
    <property type="match status" value="1"/>
</dbReference>
<keyword evidence="2" id="KW-0547">Nucleotide-binding</keyword>
<dbReference type="PANTHER" id="PTHR44329">
    <property type="entry name" value="SERINE/THREONINE-PROTEIN KINASE TNNI3K-RELATED"/>
    <property type="match status" value="1"/>
</dbReference>
<evidence type="ECO:0000256" key="2">
    <source>
        <dbReference type="ARBA" id="ARBA00022741"/>
    </source>
</evidence>
<dbReference type="SUPFAM" id="SSF56112">
    <property type="entry name" value="Protein kinase-like (PK-like)"/>
    <property type="match status" value="1"/>
</dbReference>
<protein>
    <submittedName>
        <fullName evidence="6">Kinase-like domain-containing protein</fullName>
    </submittedName>
</protein>
<dbReference type="EMBL" id="AUPC02000500">
    <property type="protein sequence ID" value="POG58752.1"/>
    <property type="molecule type" value="Genomic_DNA"/>
</dbReference>
<keyword evidence="3" id="KW-0418">Kinase</keyword>
<evidence type="ECO:0000256" key="3">
    <source>
        <dbReference type="ARBA" id="ARBA00022777"/>
    </source>
</evidence>
<dbReference type="InterPro" id="IPR011009">
    <property type="entry name" value="Kinase-like_dom_sf"/>
</dbReference>
<accession>A0A2P4P046</accession>
<evidence type="ECO:0000256" key="1">
    <source>
        <dbReference type="ARBA" id="ARBA00022679"/>
    </source>
</evidence>
<evidence type="ECO:0000313" key="7">
    <source>
        <dbReference type="Proteomes" id="UP000018888"/>
    </source>
</evidence>
<keyword evidence="1" id="KW-0808">Transferase</keyword>
<comment type="caution">
    <text evidence="6">The sequence shown here is derived from an EMBL/GenBank/DDBJ whole genome shotgun (WGS) entry which is preliminary data.</text>
</comment>
<dbReference type="InterPro" id="IPR051681">
    <property type="entry name" value="Ser/Thr_Kinases-Pseudokinases"/>
</dbReference>
<evidence type="ECO:0000256" key="4">
    <source>
        <dbReference type="ARBA" id="ARBA00022840"/>
    </source>
</evidence>
<keyword evidence="4" id="KW-0067">ATP-binding</keyword>
<evidence type="ECO:0000259" key="5">
    <source>
        <dbReference type="PROSITE" id="PS50011"/>
    </source>
</evidence>
<feature type="domain" description="Protein kinase" evidence="5">
    <location>
        <begin position="306"/>
        <end position="562"/>
    </location>
</feature>
<organism evidence="6 7">
    <name type="scientific">Rhizophagus irregularis (strain DAOM 181602 / DAOM 197198 / MUCL 43194)</name>
    <name type="common">Arbuscular mycorrhizal fungus</name>
    <name type="synonym">Glomus intraradices</name>
    <dbReference type="NCBI Taxonomy" id="747089"/>
    <lineage>
        <taxon>Eukaryota</taxon>
        <taxon>Fungi</taxon>
        <taxon>Fungi incertae sedis</taxon>
        <taxon>Mucoromycota</taxon>
        <taxon>Glomeromycotina</taxon>
        <taxon>Glomeromycetes</taxon>
        <taxon>Glomerales</taxon>
        <taxon>Glomeraceae</taxon>
        <taxon>Rhizophagus</taxon>
    </lineage>
</organism>
<dbReference type="AlphaFoldDB" id="A0A2P4P046"/>
<dbReference type="VEuPathDB" id="FungiDB:RhiirFUN_026339"/>
<dbReference type="InterPro" id="IPR000719">
    <property type="entry name" value="Prot_kinase_dom"/>
</dbReference>
<reference evidence="6 7" key="1">
    <citation type="journal article" date="2013" name="Proc. Natl. Acad. Sci. U.S.A.">
        <title>Genome of an arbuscular mycorrhizal fungus provides insight into the oldest plant symbiosis.</title>
        <authorList>
            <person name="Tisserant E."/>
            <person name="Malbreil M."/>
            <person name="Kuo A."/>
            <person name="Kohler A."/>
            <person name="Symeonidi A."/>
            <person name="Balestrini R."/>
            <person name="Charron P."/>
            <person name="Duensing N."/>
            <person name="Frei Dit Frey N."/>
            <person name="Gianinazzi-Pearson V."/>
            <person name="Gilbert L.B."/>
            <person name="Handa Y."/>
            <person name="Herr J.R."/>
            <person name="Hijri M."/>
            <person name="Koul R."/>
            <person name="Kawaguchi M."/>
            <person name="Krajinski F."/>
            <person name="Lammers P.J."/>
            <person name="Masclaux F.G."/>
            <person name="Murat C."/>
            <person name="Morin E."/>
            <person name="Ndikumana S."/>
            <person name="Pagni M."/>
            <person name="Petitpierre D."/>
            <person name="Requena N."/>
            <person name="Rosikiewicz P."/>
            <person name="Riley R."/>
            <person name="Saito K."/>
            <person name="San Clemente H."/>
            <person name="Shapiro H."/>
            <person name="van Tuinen D."/>
            <person name="Becard G."/>
            <person name="Bonfante P."/>
            <person name="Paszkowski U."/>
            <person name="Shachar-Hill Y.Y."/>
            <person name="Tuskan G.A."/>
            <person name="Young P.W."/>
            <person name="Sanders I.R."/>
            <person name="Henrissat B."/>
            <person name="Rensing S.A."/>
            <person name="Grigoriev I.V."/>
            <person name="Corradi N."/>
            <person name="Roux C."/>
            <person name="Martin F."/>
        </authorList>
    </citation>
    <scope>NUCLEOTIDE SEQUENCE [LARGE SCALE GENOMIC DNA]</scope>
    <source>
        <strain evidence="6 7">DAOM 197198</strain>
    </source>
</reference>
<name>A0A2P4P046_RHIID</name>
<dbReference type="PROSITE" id="PS50011">
    <property type="entry name" value="PROTEIN_KINASE_DOM"/>
    <property type="match status" value="1"/>
</dbReference>
<dbReference type="PANTHER" id="PTHR44329:SF288">
    <property type="entry name" value="MITOGEN-ACTIVATED PROTEIN KINASE KINASE KINASE 20"/>
    <property type="match status" value="1"/>
</dbReference>
<dbReference type="PRINTS" id="PR00109">
    <property type="entry name" value="TYRKINASE"/>
</dbReference>
<sequence>MELVKLNDENSFDPTPKLKSSSVPIFFVSFDKDDENCIHCGEKYMKTLLSNQKYCKTCLSSYLTNITDNNIYLDYLFTKDLKCNEHEISRIKVLQSIQNRCRNCLIILCFKQIPGYYSYPYDVYCKNVIKGEKYCKLCGKLLSRYCSIILKLCSNCYLISSGRIESTLTKKLISIIYLPFWENRTHCYCSKKLVFTSNCQKYCGDCFVFVIGCRYCLITNIIFGYTNQSQCKKCKRVSTIIFDITNIISGYSDLYDFLSNVRYESEIAKFANDVKNIDKYFVPFEICEKLSINRSQMLKYIPYSQFTNVKRIAKGGYGIVYQATWLNRTKNVILKRFKSNKCFLDELKSNYHCCYEIYYGLIETYGYTKDPKLDDYILVMQYASEGDLHKYLQKEFTKINWGKKITILVYISRGLFAIHDENFIHRDLHSGNILVNNDSSYIEYAVGDLGLSRHANDILSNNEIYGVIPYIAPEIFKGSTFSKESDIYSLGMIMWKLTTGCKPFANVEHDHRLIYNIIDGVRPEITEDTPKHYANVMKRYWDSDPKKRPSAREIFDFCNDWSYKLSYSEAELKKKELINSKKLGPKFSEKPHPKAIYTSRPISSYISKCSSIFTKCSSINSSNDYTSIEVVLDVDIESKSKLLGTKRKIEELLNNSYENNGNNGKYFI</sequence>
<keyword evidence="7" id="KW-1185">Reference proteome</keyword>
<dbReference type="GO" id="GO:0005524">
    <property type="term" value="F:ATP binding"/>
    <property type="evidence" value="ECO:0007669"/>
    <property type="project" value="UniProtKB-KW"/>
</dbReference>
<reference evidence="6 7" key="2">
    <citation type="journal article" date="2018" name="New Phytol.">
        <title>High intraspecific genome diversity in the model arbuscular mycorrhizal symbiont Rhizophagus irregularis.</title>
        <authorList>
            <person name="Chen E.C.H."/>
            <person name="Morin E."/>
            <person name="Beaudet D."/>
            <person name="Noel J."/>
            <person name="Yildirir G."/>
            <person name="Ndikumana S."/>
            <person name="Charron P."/>
            <person name="St-Onge C."/>
            <person name="Giorgi J."/>
            <person name="Kruger M."/>
            <person name="Marton T."/>
            <person name="Ropars J."/>
            <person name="Grigoriev I.V."/>
            <person name="Hainaut M."/>
            <person name="Henrissat B."/>
            <person name="Roux C."/>
            <person name="Martin F."/>
            <person name="Corradi N."/>
        </authorList>
    </citation>
    <scope>NUCLEOTIDE SEQUENCE [LARGE SCALE GENOMIC DNA]</scope>
    <source>
        <strain evidence="6 7">DAOM 197198</strain>
    </source>
</reference>
<gene>
    <name evidence="6" type="ORF">GLOIN_2v898134</name>
</gene>
<dbReference type="Proteomes" id="UP000018888">
    <property type="component" value="Unassembled WGS sequence"/>
</dbReference>